<keyword evidence="1" id="KW-0677">Repeat</keyword>
<dbReference type="InParanoid" id="E4XVC7"/>
<dbReference type="GO" id="GO:0042391">
    <property type="term" value="P:regulation of membrane potential"/>
    <property type="evidence" value="ECO:0007669"/>
    <property type="project" value="TreeGrafter"/>
</dbReference>
<dbReference type="GO" id="GO:0048791">
    <property type="term" value="P:calcium ion-regulated exocytosis of neurotransmitter"/>
    <property type="evidence" value="ECO:0007669"/>
    <property type="project" value="TreeGrafter"/>
</dbReference>
<dbReference type="Proteomes" id="UP000001307">
    <property type="component" value="Unassembled WGS sequence"/>
</dbReference>
<dbReference type="GO" id="GO:0048788">
    <property type="term" value="C:cytoskeleton of presynaptic active zone"/>
    <property type="evidence" value="ECO:0007669"/>
    <property type="project" value="TreeGrafter"/>
</dbReference>
<evidence type="ECO:0000313" key="6">
    <source>
        <dbReference type="Proteomes" id="UP000001307"/>
    </source>
</evidence>
<dbReference type="EMBL" id="FN654623">
    <property type="protein sequence ID" value="CBY35401.1"/>
    <property type="molecule type" value="Genomic_DNA"/>
</dbReference>
<keyword evidence="6" id="KW-1185">Reference proteome</keyword>
<dbReference type="GO" id="GO:0048167">
    <property type="term" value="P:regulation of synaptic plasticity"/>
    <property type="evidence" value="ECO:0007669"/>
    <property type="project" value="TreeGrafter"/>
</dbReference>
<dbReference type="InterPro" id="IPR011011">
    <property type="entry name" value="Znf_FYVE_PHD"/>
</dbReference>
<proteinExistence type="predicted"/>
<protein>
    <recommendedName>
        <fullName evidence="3">RIM zinc finger domain-containing protein</fullName>
    </recommendedName>
</protein>
<evidence type="ECO:0000313" key="5">
    <source>
        <dbReference type="EMBL" id="CBY35401.1"/>
    </source>
</evidence>
<dbReference type="OrthoDB" id="420032at2759"/>
<evidence type="ECO:0000313" key="4">
    <source>
        <dbReference type="EMBL" id="CBY13645.1"/>
    </source>
</evidence>
<evidence type="ECO:0000256" key="1">
    <source>
        <dbReference type="ARBA" id="ARBA00022737"/>
    </source>
</evidence>
<dbReference type="GO" id="GO:2000300">
    <property type="term" value="P:regulation of synaptic vesicle exocytosis"/>
    <property type="evidence" value="ECO:0007669"/>
    <property type="project" value="TreeGrafter"/>
</dbReference>
<feature type="region of interest" description="Disordered" evidence="2">
    <location>
        <begin position="49"/>
        <end position="81"/>
    </location>
</feature>
<sequence>MNDTFPMPDLSHLTEEERQNIMKVMQRHQAEEKRGAAVERNLTVLKEKHLSGAAPGKQTIPKPAPSVQKSMNTPPKESGTTDLCPICRKTQLARDCGHRCGFCKVLFCSRCGGKWQGFTVTL</sequence>
<feature type="compositionally biased region" description="Polar residues" evidence="2">
    <location>
        <begin position="67"/>
        <end position="81"/>
    </location>
</feature>
<dbReference type="SUPFAM" id="SSF57903">
    <property type="entry name" value="FYVE/PHD zinc finger"/>
    <property type="match status" value="1"/>
</dbReference>
<dbReference type="AlphaFoldDB" id="E4XVC7"/>
<accession>E4XVC7</accession>
<dbReference type="Gene3D" id="3.30.40.10">
    <property type="entry name" value="Zinc/RING finger domain, C3HC4 (zinc finger)"/>
    <property type="match status" value="1"/>
</dbReference>
<dbReference type="GO" id="GO:0050806">
    <property type="term" value="P:positive regulation of synaptic transmission"/>
    <property type="evidence" value="ECO:0007669"/>
    <property type="project" value="TreeGrafter"/>
</dbReference>
<evidence type="ECO:0000256" key="2">
    <source>
        <dbReference type="SAM" id="MobiDB-lite"/>
    </source>
</evidence>
<name>E4XVC7_OIKDI</name>
<dbReference type="GO" id="GO:0031267">
    <property type="term" value="F:small GTPase binding"/>
    <property type="evidence" value="ECO:0007669"/>
    <property type="project" value="InterPro"/>
</dbReference>
<evidence type="ECO:0000259" key="3">
    <source>
        <dbReference type="Pfam" id="PF22601"/>
    </source>
</evidence>
<dbReference type="PANTHER" id="PTHR12157:SF25">
    <property type="entry name" value="REGULATING SYNAPTIC MEMBRANE EXOCYTOSIS PROTEIN 3"/>
    <property type="match status" value="1"/>
</dbReference>
<dbReference type="Proteomes" id="UP000011014">
    <property type="component" value="Unassembled WGS sequence"/>
</dbReference>
<dbReference type="InterPro" id="IPR054386">
    <property type="entry name" value="RIM_Znf"/>
</dbReference>
<gene>
    <name evidence="4" type="ORF">GSOID_T00005456001</name>
    <name evidence="5" type="ORF">GSOID_T00027211001</name>
</gene>
<dbReference type="InterPro" id="IPR013083">
    <property type="entry name" value="Znf_RING/FYVE/PHD"/>
</dbReference>
<dbReference type="PANTHER" id="PTHR12157">
    <property type="entry name" value="REGULATING SYNAPTIC MEMBRANE EXOCYTOSIS PROTEIN"/>
    <property type="match status" value="1"/>
</dbReference>
<dbReference type="GO" id="GO:0042734">
    <property type="term" value="C:presynaptic membrane"/>
    <property type="evidence" value="ECO:0007669"/>
    <property type="project" value="TreeGrafter"/>
</dbReference>
<reference evidence="4" key="1">
    <citation type="journal article" date="2010" name="Science">
        <title>Plasticity of animal genome architecture unmasked by rapid evolution of a pelagic tunicate.</title>
        <authorList>
            <person name="Denoeud F."/>
            <person name="Henriet S."/>
            <person name="Mungpakdee S."/>
            <person name="Aury J.M."/>
            <person name="Da Silva C."/>
            <person name="Brinkmann H."/>
            <person name="Mikhaleva J."/>
            <person name="Olsen L.C."/>
            <person name="Jubin C."/>
            <person name="Canestro C."/>
            <person name="Bouquet J.M."/>
            <person name="Danks G."/>
            <person name="Poulain J."/>
            <person name="Campsteijn C."/>
            <person name="Adamski M."/>
            <person name="Cross I."/>
            <person name="Yadetie F."/>
            <person name="Muffato M."/>
            <person name="Louis A."/>
            <person name="Butcher S."/>
            <person name="Tsagkogeorga G."/>
            <person name="Konrad A."/>
            <person name="Singh S."/>
            <person name="Jensen M.F."/>
            <person name="Cong E.H."/>
            <person name="Eikeseth-Otteraa H."/>
            <person name="Noel B."/>
            <person name="Anthouard V."/>
            <person name="Porcel B.M."/>
            <person name="Kachouri-Lafond R."/>
            <person name="Nishino A."/>
            <person name="Ugolini M."/>
            <person name="Chourrout P."/>
            <person name="Nishida H."/>
            <person name="Aasland R."/>
            <person name="Huzurbazar S."/>
            <person name="Westhof E."/>
            <person name="Delsuc F."/>
            <person name="Lehrach H."/>
            <person name="Reinhardt R."/>
            <person name="Weissenbach J."/>
            <person name="Roy S.W."/>
            <person name="Artiguenave F."/>
            <person name="Postlethwait J.H."/>
            <person name="Manak J.R."/>
            <person name="Thompson E.M."/>
            <person name="Jaillon O."/>
            <person name="Du Pasquier L."/>
            <person name="Boudinot P."/>
            <person name="Liberles D.A."/>
            <person name="Volff J.N."/>
            <person name="Philippe H."/>
            <person name="Lenhard B."/>
            <person name="Roest Crollius H."/>
            <person name="Wincker P."/>
            <person name="Chourrout D."/>
        </authorList>
    </citation>
    <scope>NUCLEOTIDE SEQUENCE [LARGE SCALE GENOMIC DNA]</scope>
</reference>
<organism evidence="4">
    <name type="scientific">Oikopleura dioica</name>
    <name type="common">Tunicate</name>
    <dbReference type="NCBI Taxonomy" id="34765"/>
    <lineage>
        <taxon>Eukaryota</taxon>
        <taxon>Metazoa</taxon>
        <taxon>Chordata</taxon>
        <taxon>Tunicata</taxon>
        <taxon>Appendicularia</taxon>
        <taxon>Copelata</taxon>
        <taxon>Oikopleuridae</taxon>
        <taxon>Oikopleura</taxon>
    </lineage>
</organism>
<dbReference type="Pfam" id="PF22601">
    <property type="entry name" value="RIM2a_ZnF"/>
    <property type="match status" value="1"/>
</dbReference>
<dbReference type="GO" id="GO:0044325">
    <property type="term" value="F:transmembrane transporter binding"/>
    <property type="evidence" value="ECO:0007669"/>
    <property type="project" value="TreeGrafter"/>
</dbReference>
<dbReference type="EMBL" id="FN653208">
    <property type="protein sequence ID" value="CBY13645.1"/>
    <property type="molecule type" value="Genomic_DNA"/>
</dbReference>
<feature type="domain" description="RIM zinc finger" evidence="3">
    <location>
        <begin position="84"/>
        <end position="114"/>
    </location>
</feature>
<dbReference type="InterPro" id="IPR039032">
    <property type="entry name" value="Rim-like"/>
</dbReference>